<gene>
    <name evidence="2" type="ORF">LCGC14_2448700</name>
</gene>
<organism evidence="2">
    <name type="scientific">marine sediment metagenome</name>
    <dbReference type="NCBI Taxonomy" id="412755"/>
    <lineage>
        <taxon>unclassified sequences</taxon>
        <taxon>metagenomes</taxon>
        <taxon>ecological metagenomes</taxon>
    </lineage>
</organism>
<reference evidence="2" key="1">
    <citation type="journal article" date="2015" name="Nature">
        <title>Complex archaea that bridge the gap between prokaryotes and eukaryotes.</title>
        <authorList>
            <person name="Spang A."/>
            <person name="Saw J.H."/>
            <person name="Jorgensen S.L."/>
            <person name="Zaremba-Niedzwiedzka K."/>
            <person name="Martijn J."/>
            <person name="Lind A.E."/>
            <person name="van Eijk R."/>
            <person name="Schleper C."/>
            <person name="Guy L."/>
            <person name="Ettema T.J."/>
        </authorList>
    </citation>
    <scope>NUCLEOTIDE SEQUENCE</scope>
</reference>
<feature type="transmembrane region" description="Helical" evidence="1">
    <location>
        <begin position="38"/>
        <end position="59"/>
    </location>
</feature>
<keyword evidence="1" id="KW-1133">Transmembrane helix</keyword>
<accession>A0A0F9C4B7</accession>
<protein>
    <submittedName>
        <fullName evidence="2">Uncharacterized protein</fullName>
    </submittedName>
</protein>
<comment type="caution">
    <text evidence="2">The sequence shown here is derived from an EMBL/GenBank/DDBJ whole genome shotgun (WGS) entry which is preliminary data.</text>
</comment>
<proteinExistence type="predicted"/>
<evidence type="ECO:0000256" key="1">
    <source>
        <dbReference type="SAM" id="Phobius"/>
    </source>
</evidence>
<dbReference type="EMBL" id="LAZR01037850">
    <property type="protein sequence ID" value="KKL21112.1"/>
    <property type="molecule type" value="Genomic_DNA"/>
</dbReference>
<keyword evidence="1" id="KW-0472">Membrane</keyword>
<keyword evidence="1" id="KW-0812">Transmembrane</keyword>
<sequence>MSNVMSGIVGISLGVIILVGIQTACYKLIAYENYHKAVVIALVSVILGILATLLIVSIAK</sequence>
<evidence type="ECO:0000313" key="2">
    <source>
        <dbReference type="EMBL" id="KKL21112.1"/>
    </source>
</evidence>
<name>A0A0F9C4B7_9ZZZZ</name>
<feature type="transmembrane region" description="Helical" evidence="1">
    <location>
        <begin position="6"/>
        <end position="26"/>
    </location>
</feature>
<dbReference type="AlphaFoldDB" id="A0A0F9C4B7"/>